<comment type="caution">
    <text evidence="2">The sequence shown here is derived from an EMBL/GenBank/DDBJ whole genome shotgun (WGS) entry which is preliminary data.</text>
</comment>
<dbReference type="AlphaFoldDB" id="A0A0G0I264"/>
<sequence length="208" mass="24060">MNSPEGKLIIGISGERGSGKSTFAKLLTDVAFPYSVQVIRFSEILDKIHAKRGIPSTQDNNLLLYGELQRTYDDDALERFTFNRARVSGADIVVVDGLRFLKTVRMLREFDNNFFVYMSAQFDVRFQRARAGVQRADERNISRKMFQIQDMEGNERFTATLEKYADSIVINNGTKERELRHRAHEILYWLKKTGQLTYPYPFVTKTGQ</sequence>
<evidence type="ECO:0000313" key="3">
    <source>
        <dbReference type="Proteomes" id="UP000034492"/>
    </source>
</evidence>
<gene>
    <name evidence="2" type="ORF">US19_C0008G0029</name>
</gene>
<dbReference type="SMART" id="SM00382">
    <property type="entry name" value="AAA"/>
    <property type="match status" value="1"/>
</dbReference>
<dbReference type="PANTHER" id="PTHR41930">
    <property type="entry name" value="UPF0200 PROTEIN MJ1399"/>
    <property type="match status" value="1"/>
</dbReference>
<name>A0A0G0I264_9BACT</name>
<protein>
    <recommendedName>
        <fullName evidence="1">AAA+ ATPase domain-containing protein</fullName>
    </recommendedName>
</protein>
<dbReference type="SUPFAM" id="SSF52540">
    <property type="entry name" value="P-loop containing nucleoside triphosphate hydrolases"/>
    <property type="match status" value="1"/>
</dbReference>
<proteinExistence type="predicted"/>
<dbReference type="PANTHER" id="PTHR41930:SF1">
    <property type="entry name" value="DEPHOSPHO-COA KINASE"/>
    <property type="match status" value="1"/>
</dbReference>
<feature type="domain" description="AAA+ ATPase" evidence="1">
    <location>
        <begin position="6"/>
        <end position="193"/>
    </location>
</feature>
<dbReference type="Gene3D" id="3.40.50.300">
    <property type="entry name" value="P-loop containing nucleotide triphosphate hydrolases"/>
    <property type="match status" value="1"/>
</dbReference>
<dbReference type="InterPro" id="IPR027417">
    <property type="entry name" value="P-loop_NTPase"/>
</dbReference>
<dbReference type="InterPro" id="IPR003593">
    <property type="entry name" value="AAA+_ATPase"/>
</dbReference>
<reference evidence="2 3" key="1">
    <citation type="journal article" date="2015" name="Nature">
        <title>rRNA introns, odd ribosomes, and small enigmatic genomes across a large radiation of phyla.</title>
        <authorList>
            <person name="Brown C.T."/>
            <person name="Hug L.A."/>
            <person name="Thomas B.C."/>
            <person name="Sharon I."/>
            <person name="Castelle C.J."/>
            <person name="Singh A."/>
            <person name="Wilkins M.J."/>
            <person name="Williams K.H."/>
            <person name="Banfield J.F."/>
        </authorList>
    </citation>
    <scope>NUCLEOTIDE SEQUENCE [LARGE SCALE GENOMIC DNA]</scope>
</reference>
<dbReference type="Proteomes" id="UP000034492">
    <property type="component" value="Unassembled WGS sequence"/>
</dbReference>
<evidence type="ECO:0000259" key="1">
    <source>
        <dbReference type="SMART" id="SM00382"/>
    </source>
</evidence>
<dbReference type="EMBL" id="LBSA01000008">
    <property type="protein sequence ID" value="KKQ10186.1"/>
    <property type="molecule type" value="Genomic_DNA"/>
</dbReference>
<accession>A0A0G0I264</accession>
<organism evidence="2 3">
    <name type="scientific">Candidatus Daviesbacteria bacterium GW2011_GWB1_36_5</name>
    <dbReference type="NCBI Taxonomy" id="1618426"/>
    <lineage>
        <taxon>Bacteria</taxon>
        <taxon>Candidatus Daviesiibacteriota</taxon>
    </lineage>
</organism>
<evidence type="ECO:0000313" key="2">
    <source>
        <dbReference type="EMBL" id="KKQ10186.1"/>
    </source>
</evidence>